<gene>
    <name evidence="2" type="ORF">MAR_011220</name>
</gene>
<keyword evidence="3" id="KW-1185">Reference proteome</keyword>
<evidence type="ECO:0000313" key="3">
    <source>
        <dbReference type="Proteomes" id="UP001164746"/>
    </source>
</evidence>
<feature type="region of interest" description="Disordered" evidence="1">
    <location>
        <begin position="54"/>
        <end position="79"/>
    </location>
</feature>
<dbReference type="EMBL" id="CP111025">
    <property type="protein sequence ID" value="WAR25516.1"/>
    <property type="molecule type" value="Genomic_DNA"/>
</dbReference>
<dbReference type="Proteomes" id="UP001164746">
    <property type="component" value="Chromosome 14"/>
</dbReference>
<sequence length="135" mass="15302">MTLDPTTAFSRGIREETSETTPRSKSCEHVPLFASLKAPKPLVCRNRSWRLPESAEETVERKRKNRKQEAALPGDAGPLLPSLVDETRARGFCSVYSFTHLETPPKRFPSMLLKKEETPPRVAHRLAKMNTVEPF</sequence>
<feature type="region of interest" description="Disordered" evidence="1">
    <location>
        <begin position="1"/>
        <end position="26"/>
    </location>
</feature>
<reference evidence="2" key="1">
    <citation type="submission" date="2022-11" db="EMBL/GenBank/DDBJ databases">
        <title>Centuries of genome instability and evolution in soft-shell clam transmissible cancer (bioRxiv).</title>
        <authorList>
            <person name="Hart S.F.M."/>
            <person name="Yonemitsu M.A."/>
            <person name="Giersch R.M."/>
            <person name="Beal B.F."/>
            <person name="Arriagada G."/>
            <person name="Davis B.W."/>
            <person name="Ostrander E.A."/>
            <person name="Goff S.P."/>
            <person name="Metzger M.J."/>
        </authorList>
    </citation>
    <scope>NUCLEOTIDE SEQUENCE</scope>
    <source>
        <strain evidence="2">MELC-2E11</strain>
        <tissue evidence="2">Siphon/mantle</tissue>
    </source>
</reference>
<protein>
    <submittedName>
        <fullName evidence="2">Uncharacterized protein</fullName>
    </submittedName>
</protein>
<proteinExistence type="predicted"/>
<evidence type="ECO:0000313" key="2">
    <source>
        <dbReference type="EMBL" id="WAR25516.1"/>
    </source>
</evidence>
<evidence type="ECO:0000256" key="1">
    <source>
        <dbReference type="SAM" id="MobiDB-lite"/>
    </source>
</evidence>
<name>A0ABY7FXF1_MYAAR</name>
<organism evidence="2 3">
    <name type="scientific">Mya arenaria</name>
    <name type="common">Soft-shell clam</name>
    <dbReference type="NCBI Taxonomy" id="6604"/>
    <lineage>
        <taxon>Eukaryota</taxon>
        <taxon>Metazoa</taxon>
        <taxon>Spiralia</taxon>
        <taxon>Lophotrochozoa</taxon>
        <taxon>Mollusca</taxon>
        <taxon>Bivalvia</taxon>
        <taxon>Autobranchia</taxon>
        <taxon>Heteroconchia</taxon>
        <taxon>Euheterodonta</taxon>
        <taxon>Imparidentia</taxon>
        <taxon>Neoheterodontei</taxon>
        <taxon>Myida</taxon>
        <taxon>Myoidea</taxon>
        <taxon>Myidae</taxon>
        <taxon>Mya</taxon>
    </lineage>
</organism>
<accession>A0ABY7FXF1</accession>